<sequence>MKGINYLTNDKGLKTAVVIDLKIHREEVEDFLDALEAKSRKNEAKEEASLVFERILK</sequence>
<evidence type="ECO:0000313" key="1">
    <source>
        <dbReference type="EMBL" id="MEA5259949.1"/>
    </source>
</evidence>
<comment type="caution">
    <text evidence="1">The sequence shown here is derived from an EMBL/GenBank/DDBJ whole genome shotgun (WGS) entry which is preliminary data.</text>
</comment>
<dbReference type="RefSeq" id="WP_323252019.1">
    <property type="nucleotide sequence ID" value="NZ_JAYFUL010000041.1"/>
</dbReference>
<organism evidence="1 2">
    <name type="scientific">Arcicella aquatica</name>
    <dbReference type="NCBI Taxonomy" id="217141"/>
    <lineage>
        <taxon>Bacteria</taxon>
        <taxon>Pseudomonadati</taxon>
        <taxon>Bacteroidota</taxon>
        <taxon>Cytophagia</taxon>
        <taxon>Cytophagales</taxon>
        <taxon>Flectobacillaceae</taxon>
        <taxon>Arcicella</taxon>
    </lineage>
</organism>
<proteinExistence type="predicted"/>
<accession>A0ABU5QT00</accession>
<keyword evidence="2" id="KW-1185">Reference proteome</keyword>
<protein>
    <submittedName>
        <fullName evidence="1">Uncharacterized protein</fullName>
    </submittedName>
</protein>
<dbReference type="Proteomes" id="UP001304671">
    <property type="component" value="Unassembled WGS sequence"/>
</dbReference>
<dbReference type="EMBL" id="JAYFUL010000041">
    <property type="protein sequence ID" value="MEA5259949.1"/>
    <property type="molecule type" value="Genomic_DNA"/>
</dbReference>
<evidence type="ECO:0000313" key="2">
    <source>
        <dbReference type="Proteomes" id="UP001304671"/>
    </source>
</evidence>
<gene>
    <name evidence="1" type="ORF">VB264_19280</name>
</gene>
<name>A0ABU5QT00_9BACT</name>
<reference evidence="1 2" key="1">
    <citation type="submission" date="2023-12" db="EMBL/GenBank/DDBJ databases">
        <title>Novel species of the genus Arcicella isolated from rivers.</title>
        <authorList>
            <person name="Lu H."/>
        </authorList>
    </citation>
    <scope>NUCLEOTIDE SEQUENCE [LARGE SCALE GENOMIC DNA]</scope>
    <source>
        <strain evidence="1 2">LMG 21963</strain>
    </source>
</reference>